<evidence type="ECO:0000256" key="2">
    <source>
        <dbReference type="ARBA" id="ARBA00012266"/>
    </source>
</evidence>
<dbReference type="PANTHER" id="PTHR43418">
    <property type="entry name" value="MULTIFUNCTIONAL TRYPTOPHAN BIOSYNTHESIS PROTEIN-RELATED"/>
    <property type="match status" value="1"/>
</dbReference>
<keyword evidence="3" id="KW-0057">Aromatic amino acid biosynthesis</keyword>
<dbReference type="PANTHER" id="PTHR43418:SF16">
    <property type="entry name" value="ANTHRANILATE SYNTHASE BETA SUBUNIT 1, CHLOROPLASTIC"/>
    <property type="match status" value="1"/>
</dbReference>
<keyword evidence="3" id="KW-0822">Tryptophan biosynthesis</keyword>
<dbReference type="Gene3D" id="3.40.50.880">
    <property type="match status" value="1"/>
</dbReference>
<accession>A0AAV5EEQ0</accession>
<organism evidence="6 7">
    <name type="scientific">Eleusine coracana subsp. coracana</name>
    <dbReference type="NCBI Taxonomy" id="191504"/>
    <lineage>
        <taxon>Eukaryota</taxon>
        <taxon>Viridiplantae</taxon>
        <taxon>Streptophyta</taxon>
        <taxon>Embryophyta</taxon>
        <taxon>Tracheophyta</taxon>
        <taxon>Spermatophyta</taxon>
        <taxon>Magnoliopsida</taxon>
        <taxon>Liliopsida</taxon>
        <taxon>Poales</taxon>
        <taxon>Poaceae</taxon>
        <taxon>PACMAD clade</taxon>
        <taxon>Chloridoideae</taxon>
        <taxon>Cynodonteae</taxon>
        <taxon>Eleusininae</taxon>
        <taxon>Eleusine</taxon>
    </lineage>
</organism>
<evidence type="ECO:0000256" key="4">
    <source>
        <dbReference type="ARBA" id="ARBA00022962"/>
    </source>
</evidence>
<dbReference type="PRINTS" id="PR00096">
    <property type="entry name" value="GATASE"/>
</dbReference>
<dbReference type="PRINTS" id="PR00097">
    <property type="entry name" value="ANTSNTHASEII"/>
</dbReference>
<dbReference type="GO" id="GO:0000162">
    <property type="term" value="P:L-tryptophan biosynthetic process"/>
    <property type="evidence" value="ECO:0007669"/>
    <property type="project" value="UniProtKB-KW"/>
</dbReference>
<protein>
    <recommendedName>
        <fullName evidence="2">anthranilate synthase</fullName>
        <ecNumber evidence="2">4.1.3.27</ecNumber>
    </recommendedName>
</protein>
<evidence type="ECO:0000313" key="6">
    <source>
        <dbReference type="EMBL" id="GJN21026.1"/>
    </source>
</evidence>
<dbReference type="InterPro" id="IPR017926">
    <property type="entry name" value="GATASE"/>
</dbReference>
<dbReference type="InterPro" id="IPR029062">
    <property type="entry name" value="Class_I_gatase-like"/>
</dbReference>
<evidence type="ECO:0000256" key="3">
    <source>
        <dbReference type="ARBA" id="ARBA00022822"/>
    </source>
</evidence>
<dbReference type="EMBL" id="BQKI01000075">
    <property type="protein sequence ID" value="GJN21026.1"/>
    <property type="molecule type" value="Genomic_DNA"/>
</dbReference>
<dbReference type="PROSITE" id="PS51273">
    <property type="entry name" value="GATASE_TYPE_1"/>
    <property type="match status" value="1"/>
</dbReference>
<dbReference type="GO" id="GO:0004049">
    <property type="term" value="F:anthranilate synthase activity"/>
    <property type="evidence" value="ECO:0007669"/>
    <property type="project" value="UniProtKB-EC"/>
</dbReference>
<comment type="pathway">
    <text evidence="1">Amino-acid biosynthesis; L-tryptophan biosynthesis; L-tryptophan from chorismate: step 1/5.</text>
</comment>
<proteinExistence type="predicted"/>
<evidence type="ECO:0000259" key="5">
    <source>
        <dbReference type="Pfam" id="PF00117"/>
    </source>
</evidence>
<dbReference type="AlphaFoldDB" id="A0AAV5EEQ0"/>
<dbReference type="InterPro" id="IPR006221">
    <property type="entry name" value="TrpG/PapA_dom"/>
</dbReference>
<keyword evidence="3" id="KW-0028">Amino-acid biosynthesis</keyword>
<reference evidence="6" key="1">
    <citation type="journal article" date="2018" name="DNA Res.">
        <title>Multiple hybrid de novo genome assembly of finger millet, an orphan allotetraploid crop.</title>
        <authorList>
            <person name="Hatakeyama M."/>
            <person name="Aluri S."/>
            <person name="Balachadran M.T."/>
            <person name="Sivarajan S.R."/>
            <person name="Patrignani A."/>
            <person name="Gruter S."/>
            <person name="Poveda L."/>
            <person name="Shimizu-Inatsugi R."/>
            <person name="Baeten J."/>
            <person name="Francoijs K.J."/>
            <person name="Nataraja K.N."/>
            <person name="Reddy Y.A.N."/>
            <person name="Phadnis S."/>
            <person name="Ravikumar R.L."/>
            <person name="Schlapbach R."/>
            <person name="Sreeman S.M."/>
            <person name="Shimizu K.K."/>
        </authorList>
    </citation>
    <scope>NUCLEOTIDE SEQUENCE</scope>
</reference>
<gene>
    <name evidence="6" type="primary">gb08471</name>
    <name evidence="6" type="ORF">PR202_gb08471</name>
</gene>
<dbReference type="Proteomes" id="UP001054889">
    <property type="component" value="Unassembled WGS sequence"/>
</dbReference>
<keyword evidence="4" id="KW-0315">Glutamine amidotransferase</keyword>
<dbReference type="SUPFAM" id="SSF52317">
    <property type="entry name" value="Class I glutamine amidotransferase-like"/>
    <property type="match status" value="1"/>
</dbReference>
<evidence type="ECO:0000256" key="1">
    <source>
        <dbReference type="ARBA" id="ARBA00004873"/>
    </source>
</evidence>
<dbReference type="InterPro" id="IPR050472">
    <property type="entry name" value="Anth_synth/Amidotransfase"/>
</dbReference>
<evidence type="ECO:0000313" key="7">
    <source>
        <dbReference type="Proteomes" id="UP001054889"/>
    </source>
</evidence>
<dbReference type="Pfam" id="PF00117">
    <property type="entry name" value="GATase"/>
    <property type="match status" value="1"/>
</dbReference>
<sequence length="256" mass="28489">MMSLNAPLVAAAPFTSRTSSVAASTKLPLLSRSRVGKKGRAVMQRPASALRLCYIRSASDPFIVVDNVFFIRKNPRAIFISPGPGMPQDSGVSMKAIQELGPAVPIFGVCLGLQCIGEAFGGKIVSVPSDLANNDTRKIYFNKEPDEMGLFDNFYRRPFVVTQHDSRVIDKETFPHDMLEITAWTEDGLVMAARHKKYNHIQGVNFIPERVVMDEGKRIVLSFIKFVEEMEGKAAKETRAARKLANPWEDIDVEED</sequence>
<reference evidence="6" key="2">
    <citation type="submission" date="2021-12" db="EMBL/GenBank/DDBJ databases">
        <title>Resequencing data analysis of finger millet.</title>
        <authorList>
            <person name="Hatakeyama M."/>
            <person name="Aluri S."/>
            <person name="Balachadran M.T."/>
            <person name="Sivarajan S.R."/>
            <person name="Poveda L."/>
            <person name="Shimizu-Inatsugi R."/>
            <person name="Schlapbach R."/>
            <person name="Sreeman S.M."/>
            <person name="Shimizu K.K."/>
        </authorList>
    </citation>
    <scope>NUCLEOTIDE SEQUENCE</scope>
</reference>
<keyword evidence="7" id="KW-1185">Reference proteome</keyword>
<name>A0AAV5EEQ0_ELECO</name>
<feature type="domain" description="Glutamine amidotransferase" evidence="5">
    <location>
        <begin position="72"/>
        <end position="223"/>
    </location>
</feature>
<dbReference type="CDD" id="cd01743">
    <property type="entry name" value="GATase1_Anthranilate_Synthase"/>
    <property type="match status" value="1"/>
</dbReference>
<dbReference type="GO" id="GO:0005829">
    <property type="term" value="C:cytosol"/>
    <property type="evidence" value="ECO:0007669"/>
    <property type="project" value="TreeGrafter"/>
</dbReference>
<dbReference type="PRINTS" id="PR00099">
    <property type="entry name" value="CPSGATASE"/>
</dbReference>
<dbReference type="EC" id="4.1.3.27" evidence="2"/>
<comment type="caution">
    <text evidence="6">The sequence shown here is derived from an EMBL/GenBank/DDBJ whole genome shotgun (WGS) entry which is preliminary data.</text>
</comment>